<gene>
    <name evidence="10" type="ORF">EW146_g5132</name>
</gene>
<dbReference type="InterPro" id="IPR002403">
    <property type="entry name" value="Cyt_P450_E_grp-IV"/>
</dbReference>
<evidence type="ECO:0008006" key="12">
    <source>
        <dbReference type="Google" id="ProtNLM"/>
    </source>
</evidence>
<dbReference type="InterPro" id="IPR036396">
    <property type="entry name" value="Cyt_P450_sf"/>
</dbReference>
<organism evidence="10 11">
    <name type="scientific">Bondarzewia mesenterica</name>
    <dbReference type="NCBI Taxonomy" id="1095465"/>
    <lineage>
        <taxon>Eukaryota</taxon>
        <taxon>Fungi</taxon>
        <taxon>Dikarya</taxon>
        <taxon>Basidiomycota</taxon>
        <taxon>Agaricomycotina</taxon>
        <taxon>Agaricomycetes</taxon>
        <taxon>Russulales</taxon>
        <taxon>Bondarzewiaceae</taxon>
        <taxon>Bondarzewia</taxon>
    </lineage>
</organism>
<evidence type="ECO:0000313" key="10">
    <source>
        <dbReference type="EMBL" id="THH15313.1"/>
    </source>
</evidence>
<keyword evidence="9" id="KW-1133">Transmembrane helix</keyword>
<reference evidence="10 11" key="1">
    <citation type="submission" date="2019-02" db="EMBL/GenBank/DDBJ databases">
        <title>Genome sequencing of the rare red list fungi Bondarzewia mesenterica.</title>
        <authorList>
            <person name="Buettner E."/>
            <person name="Kellner H."/>
        </authorList>
    </citation>
    <scope>NUCLEOTIDE SEQUENCE [LARGE SCALE GENOMIC DNA]</scope>
    <source>
        <strain evidence="10 11">DSM 108281</strain>
    </source>
</reference>
<evidence type="ECO:0000256" key="3">
    <source>
        <dbReference type="ARBA" id="ARBA00022723"/>
    </source>
</evidence>
<dbReference type="GO" id="GO:0005506">
    <property type="term" value="F:iron ion binding"/>
    <property type="evidence" value="ECO:0007669"/>
    <property type="project" value="InterPro"/>
</dbReference>
<comment type="caution">
    <text evidence="10">The sequence shown here is derived from an EMBL/GenBank/DDBJ whole genome shotgun (WGS) entry which is preliminary data.</text>
</comment>
<dbReference type="EMBL" id="SGPL01000216">
    <property type="protein sequence ID" value="THH15313.1"/>
    <property type="molecule type" value="Genomic_DNA"/>
</dbReference>
<keyword evidence="5 7" id="KW-0408">Iron</keyword>
<dbReference type="AlphaFoldDB" id="A0A4V3XEY0"/>
<name>A0A4V3XEY0_9AGAM</name>
<sequence length="509" mass="57521">MNASHGSQLFPGASESPISLLNLTAFVFSTVTLAVFTPSALVFACKLLKRLSFAIPFIHDERDKSLDRCRELLIEGYRKYPTSSFRMPLFPFGNVLVLNSRRLINELQNASDDEFSFSAMTERLNHTAYTISPNVTKHHRSIVRYALSLNGHNIFDDVLDEMRGSFADIISLPDNLSGWHAFPAQDTSMKLVYRTSNRFFVSPALCRNEEYRTLTINFTLDAIKSAYHINLWPTFLHPIVAPLFATSGKYKRQLMPLLEPIVAERKINLATYGPNWPEKPRDYITWLLEEDDGNGIYTLDELARRVLHINLAAIHSSSMTLTHALLHLAHKPEYAEILREEAKRIIHEDGASLSIQLAHAMTNGSDTASVTRLAAKDYTFADGTHVPKGVFVTASLYSTHNDNEIYKDSSVFNPWRFSDLRAAEEGTEHGIKHQLIDLSSEFLAFGLGRHACPGRFISANQLKAMLCHIVLNYDVNLENEGVRPPNEYVGVSVRPNAHARIMFRRRTES</sequence>
<evidence type="ECO:0000313" key="11">
    <source>
        <dbReference type="Proteomes" id="UP000310158"/>
    </source>
</evidence>
<evidence type="ECO:0000256" key="2">
    <source>
        <dbReference type="ARBA" id="ARBA00010617"/>
    </source>
</evidence>
<keyword evidence="11" id="KW-1185">Reference proteome</keyword>
<keyword evidence="9" id="KW-0472">Membrane</keyword>
<evidence type="ECO:0000256" key="4">
    <source>
        <dbReference type="ARBA" id="ARBA00023002"/>
    </source>
</evidence>
<dbReference type="GO" id="GO:0020037">
    <property type="term" value="F:heme binding"/>
    <property type="evidence" value="ECO:0007669"/>
    <property type="project" value="InterPro"/>
</dbReference>
<dbReference type="PROSITE" id="PS00086">
    <property type="entry name" value="CYTOCHROME_P450"/>
    <property type="match status" value="1"/>
</dbReference>
<keyword evidence="3 7" id="KW-0479">Metal-binding</keyword>
<comment type="similarity">
    <text evidence="2 8">Belongs to the cytochrome P450 family.</text>
</comment>
<evidence type="ECO:0000256" key="9">
    <source>
        <dbReference type="SAM" id="Phobius"/>
    </source>
</evidence>
<evidence type="ECO:0000256" key="1">
    <source>
        <dbReference type="ARBA" id="ARBA00001971"/>
    </source>
</evidence>
<dbReference type="GO" id="GO:0016705">
    <property type="term" value="F:oxidoreductase activity, acting on paired donors, with incorporation or reduction of molecular oxygen"/>
    <property type="evidence" value="ECO:0007669"/>
    <property type="project" value="InterPro"/>
</dbReference>
<keyword evidence="4 8" id="KW-0560">Oxidoreductase</keyword>
<evidence type="ECO:0000256" key="6">
    <source>
        <dbReference type="ARBA" id="ARBA00023033"/>
    </source>
</evidence>
<comment type="cofactor">
    <cofactor evidence="1 7">
        <name>heme</name>
        <dbReference type="ChEBI" id="CHEBI:30413"/>
    </cofactor>
</comment>
<dbReference type="SUPFAM" id="SSF48264">
    <property type="entry name" value="Cytochrome P450"/>
    <property type="match status" value="1"/>
</dbReference>
<dbReference type="Proteomes" id="UP000310158">
    <property type="component" value="Unassembled WGS sequence"/>
</dbReference>
<dbReference type="InterPro" id="IPR001128">
    <property type="entry name" value="Cyt_P450"/>
</dbReference>
<dbReference type="CDD" id="cd11041">
    <property type="entry name" value="CYP503A1-like"/>
    <property type="match status" value="1"/>
</dbReference>
<protein>
    <recommendedName>
        <fullName evidence="12">Cytochrome P450</fullName>
    </recommendedName>
</protein>
<keyword evidence="6 8" id="KW-0503">Monooxygenase</keyword>
<keyword evidence="7 8" id="KW-0349">Heme</keyword>
<feature type="transmembrane region" description="Helical" evidence="9">
    <location>
        <begin position="20"/>
        <end position="44"/>
    </location>
</feature>
<keyword evidence="9" id="KW-0812">Transmembrane</keyword>
<proteinExistence type="inferred from homology"/>
<dbReference type="PANTHER" id="PTHR46206">
    <property type="entry name" value="CYTOCHROME P450"/>
    <property type="match status" value="1"/>
</dbReference>
<evidence type="ECO:0000256" key="5">
    <source>
        <dbReference type="ARBA" id="ARBA00023004"/>
    </source>
</evidence>
<dbReference type="Gene3D" id="1.10.630.10">
    <property type="entry name" value="Cytochrome P450"/>
    <property type="match status" value="1"/>
</dbReference>
<dbReference type="PRINTS" id="PR00465">
    <property type="entry name" value="EP450IV"/>
</dbReference>
<accession>A0A4V3XEY0</accession>
<dbReference type="GO" id="GO:0004497">
    <property type="term" value="F:monooxygenase activity"/>
    <property type="evidence" value="ECO:0007669"/>
    <property type="project" value="UniProtKB-KW"/>
</dbReference>
<dbReference type="PANTHER" id="PTHR46206:SF1">
    <property type="entry name" value="P450, PUTATIVE (EUROFUNG)-RELATED"/>
    <property type="match status" value="1"/>
</dbReference>
<evidence type="ECO:0000256" key="7">
    <source>
        <dbReference type="PIRSR" id="PIRSR602403-1"/>
    </source>
</evidence>
<dbReference type="OrthoDB" id="1844152at2759"/>
<evidence type="ECO:0000256" key="8">
    <source>
        <dbReference type="RuleBase" id="RU000461"/>
    </source>
</evidence>
<dbReference type="InterPro" id="IPR017972">
    <property type="entry name" value="Cyt_P450_CS"/>
</dbReference>
<feature type="binding site" description="axial binding residue" evidence="7">
    <location>
        <position position="452"/>
    </location>
    <ligand>
        <name>heme</name>
        <dbReference type="ChEBI" id="CHEBI:30413"/>
    </ligand>
    <ligandPart>
        <name>Fe</name>
        <dbReference type="ChEBI" id="CHEBI:18248"/>
    </ligandPart>
</feature>
<dbReference type="Pfam" id="PF00067">
    <property type="entry name" value="p450"/>
    <property type="match status" value="2"/>
</dbReference>